<dbReference type="RefSeq" id="WP_171783457.1">
    <property type="nucleotide sequence ID" value="NZ_BAAAML010000014.1"/>
</dbReference>
<accession>A0ABX2A5M9</accession>
<name>A0ABX2A5M9_9MICO</name>
<evidence type="ECO:0000313" key="3">
    <source>
        <dbReference type="Proteomes" id="UP000757540"/>
    </source>
</evidence>
<reference evidence="2 3" key="1">
    <citation type="submission" date="2020-05" db="EMBL/GenBank/DDBJ databases">
        <title>Genomic Encyclopedia of Type Strains, Phase III (KMG-III): the genomes of soil and plant-associated and newly described type strains.</title>
        <authorList>
            <person name="Whitman W."/>
        </authorList>
    </citation>
    <scope>NUCLEOTIDE SEQUENCE [LARGE SCALE GENOMIC DNA]</scope>
    <source>
        <strain evidence="2 3">KCTC 19046</strain>
    </source>
</reference>
<organism evidence="2 3">
    <name type="scientific">Isoptericola halotolerans</name>
    <dbReference type="NCBI Taxonomy" id="300560"/>
    <lineage>
        <taxon>Bacteria</taxon>
        <taxon>Bacillati</taxon>
        <taxon>Actinomycetota</taxon>
        <taxon>Actinomycetes</taxon>
        <taxon>Micrococcales</taxon>
        <taxon>Promicromonosporaceae</taxon>
        <taxon>Isoptericola</taxon>
    </lineage>
</organism>
<keyword evidence="3" id="KW-1185">Reference proteome</keyword>
<feature type="transmembrane region" description="Helical" evidence="1">
    <location>
        <begin position="65"/>
        <end position="85"/>
    </location>
</feature>
<dbReference type="Proteomes" id="UP000757540">
    <property type="component" value="Unassembled WGS sequence"/>
</dbReference>
<dbReference type="EMBL" id="JABEZU010000002">
    <property type="protein sequence ID" value="NOV97220.1"/>
    <property type="molecule type" value="Genomic_DNA"/>
</dbReference>
<feature type="transmembrane region" description="Helical" evidence="1">
    <location>
        <begin position="25"/>
        <end position="45"/>
    </location>
</feature>
<keyword evidence="1" id="KW-0472">Membrane</keyword>
<keyword evidence="1" id="KW-1133">Transmembrane helix</keyword>
<evidence type="ECO:0000313" key="2">
    <source>
        <dbReference type="EMBL" id="NOV97220.1"/>
    </source>
</evidence>
<keyword evidence="1" id="KW-0812">Transmembrane</keyword>
<gene>
    <name evidence="2" type="ORF">HDG69_001795</name>
</gene>
<protein>
    <submittedName>
        <fullName evidence="2">Uncharacterized protein</fullName>
    </submittedName>
</protein>
<comment type="caution">
    <text evidence="2">The sequence shown here is derived from an EMBL/GenBank/DDBJ whole genome shotgun (WGS) entry which is preliminary data.</text>
</comment>
<evidence type="ECO:0000256" key="1">
    <source>
        <dbReference type="SAM" id="Phobius"/>
    </source>
</evidence>
<proteinExistence type="predicted"/>
<sequence>MTTPSPGPFDDQGDPVRARRFARMWTWLALGQLGLAVIVSFAWWSAQVNGLTGGPAASFRAGQVFPWYVVAPVGAVGLYSAVRAVRTWARYRSLR</sequence>